<evidence type="ECO:0000259" key="4">
    <source>
        <dbReference type="Pfam" id="PF00535"/>
    </source>
</evidence>
<dbReference type="OrthoDB" id="9766299at2"/>
<evidence type="ECO:0000256" key="1">
    <source>
        <dbReference type="ARBA" id="ARBA00006739"/>
    </source>
</evidence>
<keyword evidence="2" id="KW-0328">Glycosyltransferase</keyword>
<dbReference type="SUPFAM" id="SSF53448">
    <property type="entry name" value="Nucleotide-diphospho-sugar transferases"/>
    <property type="match status" value="1"/>
</dbReference>
<comment type="similarity">
    <text evidence="1">Belongs to the glycosyltransferase 2 family.</text>
</comment>
<dbReference type="InterPro" id="IPR001173">
    <property type="entry name" value="Glyco_trans_2-like"/>
</dbReference>
<accession>A0A160T2C3</accession>
<sequence>MERIRCSMGIMAHNEEANVGRLLARVGESRLARVDVTEIIVVASGCTDRTEEVVCRAADRDGRIRLISQPTREGKASAMNLFLAQATSDVLVLSSADLLPGEDSLEQLVAPFADPEIGMTACRPMPVNDPATFMGFAAHLLWELHHQMNVSGGFKAGEMIAFRKVFARIPPHTAVDEASVEPLIRGQGYAVQYVPEAVVYNKGPETVDDFLRQRRRIYAGHLEMQDHLGYAVSTMSGGRIGGLLLRHLTWRPKELWWTARVVALEAYGRYLGRRDYKARRSHTVWEIAATTKELETK</sequence>
<dbReference type="Gene3D" id="3.90.550.10">
    <property type="entry name" value="Spore Coat Polysaccharide Biosynthesis Protein SpsA, Chain A"/>
    <property type="match status" value="1"/>
</dbReference>
<evidence type="ECO:0000313" key="6">
    <source>
        <dbReference type="Proteomes" id="UP000215027"/>
    </source>
</evidence>
<keyword evidence="3 5" id="KW-0808">Transferase</keyword>
<evidence type="ECO:0000256" key="3">
    <source>
        <dbReference type="ARBA" id="ARBA00022679"/>
    </source>
</evidence>
<protein>
    <submittedName>
        <fullName evidence="5">Glycosyl transferase family 2</fullName>
    </submittedName>
</protein>
<organism evidence="5 6">
    <name type="scientific">Candidatus Promineifilum breve</name>
    <dbReference type="NCBI Taxonomy" id="1806508"/>
    <lineage>
        <taxon>Bacteria</taxon>
        <taxon>Bacillati</taxon>
        <taxon>Chloroflexota</taxon>
        <taxon>Ardenticatenia</taxon>
        <taxon>Candidatus Promineifilales</taxon>
        <taxon>Candidatus Promineifilaceae</taxon>
        <taxon>Candidatus Promineifilum</taxon>
    </lineage>
</organism>
<dbReference type="EMBL" id="LN890655">
    <property type="protein sequence ID" value="CUS02580.2"/>
    <property type="molecule type" value="Genomic_DNA"/>
</dbReference>
<dbReference type="RefSeq" id="WP_095042178.1">
    <property type="nucleotide sequence ID" value="NZ_LN890655.1"/>
</dbReference>
<dbReference type="InterPro" id="IPR029044">
    <property type="entry name" value="Nucleotide-diphossugar_trans"/>
</dbReference>
<evidence type="ECO:0000256" key="2">
    <source>
        <dbReference type="ARBA" id="ARBA00022676"/>
    </source>
</evidence>
<reference evidence="5" key="1">
    <citation type="submission" date="2016-01" db="EMBL/GenBank/DDBJ databases">
        <authorList>
            <person name="Mcilroy J.S."/>
            <person name="Karst M S."/>
            <person name="Albertsen M."/>
        </authorList>
    </citation>
    <scope>NUCLEOTIDE SEQUENCE</scope>
    <source>
        <strain evidence="5">Cfx-K</strain>
    </source>
</reference>
<dbReference type="AlphaFoldDB" id="A0A160T2C3"/>
<feature type="domain" description="Glycosyltransferase 2-like" evidence="4">
    <location>
        <begin position="9"/>
        <end position="139"/>
    </location>
</feature>
<keyword evidence="6" id="KW-1185">Reference proteome</keyword>
<dbReference type="Proteomes" id="UP000215027">
    <property type="component" value="Chromosome I"/>
</dbReference>
<dbReference type="GO" id="GO:0016757">
    <property type="term" value="F:glycosyltransferase activity"/>
    <property type="evidence" value="ECO:0007669"/>
    <property type="project" value="UniProtKB-KW"/>
</dbReference>
<name>A0A160T2C3_9CHLR</name>
<dbReference type="Pfam" id="PF00535">
    <property type="entry name" value="Glycos_transf_2"/>
    <property type="match status" value="1"/>
</dbReference>
<gene>
    <name evidence="5" type="ORF">CFX0092_A0702</name>
</gene>
<proteinExistence type="inferred from homology"/>
<dbReference type="KEGG" id="pbf:CFX0092_A0702"/>
<dbReference type="PANTHER" id="PTHR43630:SF1">
    <property type="entry name" value="POLY-BETA-1,6-N-ACETYL-D-GLUCOSAMINE SYNTHASE"/>
    <property type="match status" value="1"/>
</dbReference>
<evidence type="ECO:0000313" key="5">
    <source>
        <dbReference type="EMBL" id="CUS02580.2"/>
    </source>
</evidence>
<dbReference type="PANTHER" id="PTHR43630">
    <property type="entry name" value="POLY-BETA-1,6-N-ACETYL-D-GLUCOSAMINE SYNTHASE"/>
    <property type="match status" value="1"/>
</dbReference>